<feature type="compositionally biased region" description="Polar residues" evidence="1">
    <location>
        <begin position="17"/>
        <end position="26"/>
    </location>
</feature>
<evidence type="ECO:0000313" key="3">
    <source>
        <dbReference type="Proteomes" id="UP001153954"/>
    </source>
</evidence>
<organism evidence="2 3">
    <name type="scientific">Euphydryas editha</name>
    <name type="common">Edith's checkerspot</name>
    <dbReference type="NCBI Taxonomy" id="104508"/>
    <lineage>
        <taxon>Eukaryota</taxon>
        <taxon>Metazoa</taxon>
        <taxon>Ecdysozoa</taxon>
        <taxon>Arthropoda</taxon>
        <taxon>Hexapoda</taxon>
        <taxon>Insecta</taxon>
        <taxon>Pterygota</taxon>
        <taxon>Neoptera</taxon>
        <taxon>Endopterygota</taxon>
        <taxon>Lepidoptera</taxon>
        <taxon>Glossata</taxon>
        <taxon>Ditrysia</taxon>
        <taxon>Papilionoidea</taxon>
        <taxon>Nymphalidae</taxon>
        <taxon>Nymphalinae</taxon>
        <taxon>Euphydryas</taxon>
    </lineage>
</organism>
<evidence type="ECO:0000313" key="2">
    <source>
        <dbReference type="EMBL" id="CAH2104799.1"/>
    </source>
</evidence>
<reference evidence="2" key="1">
    <citation type="submission" date="2022-03" db="EMBL/GenBank/DDBJ databases">
        <authorList>
            <person name="Tunstrom K."/>
        </authorList>
    </citation>
    <scope>NUCLEOTIDE SEQUENCE</scope>
</reference>
<dbReference type="Proteomes" id="UP001153954">
    <property type="component" value="Unassembled WGS sequence"/>
</dbReference>
<sequence length="169" mass="19123">MDNKEPNQKINRPKYKTLTSTQSETCKTVDKNKSNEKSLKPRCSLAAKDSEWVDILQTSSNKTNFIENSNEEEEIQLVESESGPQIKPLALMFPDLLQNDPEILEGILNKVMSTTEVTKHLIGHKANFAFMKKVNRLIPTDKKWLESVSECTSCCSMESKSEDDGILLI</sequence>
<name>A0AAU9V4Y8_EUPED</name>
<proteinExistence type="predicted"/>
<comment type="caution">
    <text evidence="2">The sequence shown here is derived from an EMBL/GenBank/DDBJ whole genome shotgun (WGS) entry which is preliminary data.</text>
</comment>
<evidence type="ECO:0000256" key="1">
    <source>
        <dbReference type="SAM" id="MobiDB-lite"/>
    </source>
</evidence>
<dbReference type="AlphaFoldDB" id="A0AAU9V4Y8"/>
<dbReference type="EMBL" id="CAKOGL010000027">
    <property type="protein sequence ID" value="CAH2104799.1"/>
    <property type="molecule type" value="Genomic_DNA"/>
</dbReference>
<feature type="region of interest" description="Disordered" evidence="1">
    <location>
        <begin position="1"/>
        <end position="41"/>
    </location>
</feature>
<accession>A0AAU9V4Y8</accession>
<feature type="compositionally biased region" description="Basic and acidic residues" evidence="1">
    <location>
        <begin position="27"/>
        <end position="39"/>
    </location>
</feature>
<gene>
    <name evidence="2" type="ORF">EEDITHA_LOCUS19134</name>
</gene>
<keyword evidence="3" id="KW-1185">Reference proteome</keyword>
<protein>
    <submittedName>
        <fullName evidence="2">Uncharacterized protein</fullName>
    </submittedName>
</protein>